<dbReference type="InterPro" id="IPR008365">
    <property type="entry name" value="Prostanoid_rcpt"/>
</dbReference>
<keyword evidence="4 12" id="KW-1133">Transmembrane helix</keyword>
<name>A0A8W8MPT5_MAGGI</name>
<evidence type="ECO:0000256" key="8">
    <source>
        <dbReference type="ARBA" id="ARBA00023180"/>
    </source>
</evidence>
<feature type="transmembrane region" description="Helical" evidence="12">
    <location>
        <begin position="98"/>
        <end position="119"/>
    </location>
</feature>
<feature type="transmembrane region" description="Helical" evidence="12">
    <location>
        <begin position="140"/>
        <end position="160"/>
    </location>
</feature>
<evidence type="ECO:0000259" key="13">
    <source>
        <dbReference type="PROSITE" id="PS50262"/>
    </source>
</evidence>
<keyword evidence="9 10" id="KW-0807">Transducer</keyword>
<dbReference type="InterPro" id="IPR000276">
    <property type="entry name" value="GPCR_Rhodpsn"/>
</dbReference>
<dbReference type="EnsemblMetazoa" id="G35381.2">
    <property type="protein sequence ID" value="G35381.2:cds"/>
    <property type="gene ID" value="G35381"/>
</dbReference>
<dbReference type="PROSITE" id="PS00237">
    <property type="entry name" value="G_PROTEIN_RECEP_F1_1"/>
    <property type="match status" value="1"/>
</dbReference>
<dbReference type="PRINTS" id="PR01788">
    <property type="entry name" value="PROSTANOIDR"/>
</dbReference>
<evidence type="ECO:0000256" key="3">
    <source>
        <dbReference type="ARBA" id="ARBA00022692"/>
    </source>
</evidence>
<dbReference type="GO" id="GO:0005886">
    <property type="term" value="C:plasma membrane"/>
    <property type="evidence" value="ECO:0007669"/>
    <property type="project" value="UniProtKB-SubCell"/>
</dbReference>
<comment type="subcellular location">
    <subcellularLocation>
        <location evidence="1">Cell membrane</location>
        <topology evidence="1">Multi-pass membrane protein</topology>
    </subcellularLocation>
</comment>
<dbReference type="InterPro" id="IPR017452">
    <property type="entry name" value="GPCR_Rhodpsn_7TM"/>
</dbReference>
<dbReference type="SUPFAM" id="SSF81321">
    <property type="entry name" value="Family A G protein-coupled receptor-like"/>
    <property type="match status" value="1"/>
</dbReference>
<feature type="transmembrane region" description="Helical" evidence="12">
    <location>
        <begin position="58"/>
        <end position="83"/>
    </location>
</feature>
<keyword evidence="6 12" id="KW-0472">Membrane</keyword>
<dbReference type="OMA" id="YCYTEDL"/>
<keyword evidence="2" id="KW-1003">Cell membrane</keyword>
<organism evidence="14 15">
    <name type="scientific">Magallana gigas</name>
    <name type="common">Pacific oyster</name>
    <name type="synonym">Crassostrea gigas</name>
    <dbReference type="NCBI Taxonomy" id="29159"/>
    <lineage>
        <taxon>Eukaryota</taxon>
        <taxon>Metazoa</taxon>
        <taxon>Spiralia</taxon>
        <taxon>Lophotrochozoa</taxon>
        <taxon>Mollusca</taxon>
        <taxon>Bivalvia</taxon>
        <taxon>Autobranchia</taxon>
        <taxon>Pteriomorphia</taxon>
        <taxon>Ostreida</taxon>
        <taxon>Ostreoidea</taxon>
        <taxon>Ostreidae</taxon>
        <taxon>Magallana</taxon>
    </lineage>
</organism>
<evidence type="ECO:0000313" key="15">
    <source>
        <dbReference type="Proteomes" id="UP000005408"/>
    </source>
</evidence>
<evidence type="ECO:0000313" key="14">
    <source>
        <dbReference type="EnsemblMetazoa" id="G35381.3:cds"/>
    </source>
</evidence>
<keyword evidence="15" id="KW-1185">Reference proteome</keyword>
<evidence type="ECO:0000256" key="9">
    <source>
        <dbReference type="ARBA" id="ARBA00023224"/>
    </source>
</evidence>
<evidence type="ECO:0000256" key="1">
    <source>
        <dbReference type="ARBA" id="ARBA00004651"/>
    </source>
</evidence>
<dbReference type="GO" id="GO:0007204">
    <property type="term" value="P:positive regulation of cytosolic calcium ion concentration"/>
    <property type="evidence" value="ECO:0007669"/>
    <property type="project" value="TreeGrafter"/>
</dbReference>
<protein>
    <recommendedName>
        <fullName evidence="13">G-protein coupled receptors family 1 profile domain-containing protein</fullName>
    </recommendedName>
</protein>
<dbReference type="PANTHER" id="PTHR11866">
    <property type="entry name" value="G-PROTEIN COUPLED RECEPTOR FAMILY 1 MEMBER"/>
    <property type="match status" value="1"/>
</dbReference>
<dbReference type="CDD" id="cd14981">
    <property type="entry name" value="7tmA_Prostanoid_R"/>
    <property type="match status" value="1"/>
</dbReference>
<feature type="transmembrane region" description="Helical" evidence="12">
    <location>
        <begin position="241"/>
        <end position="261"/>
    </location>
</feature>
<evidence type="ECO:0000256" key="12">
    <source>
        <dbReference type="SAM" id="Phobius"/>
    </source>
</evidence>
<dbReference type="Pfam" id="PF00001">
    <property type="entry name" value="7tm_1"/>
    <property type="match status" value="1"/>
</dbReference>
<feature type="region of interest" description="Disordered" evidence="11">
    <location>
        <begin position="350"/>
        <end position="370"/>
    </location>
</feature>
<comment type="similarity">
    <text evidence="10">Belongs to the G-protein coupled receptor 1 family.</text>
</comment>
<dbReference type="PRINTS" id="PR00237">
    <property type="entry name" value="GPCRRHODOPSN"/>
</dbReference>
<keyword evidence="5 10" id="KW-0297">G-protein coupled receptor</keyword>
<evidence type="ECO:0000256" key="10">
    <source>
        <dbReference type="RuleBase" id="RU000688"/>
    </source>
</evidence>
<dbReference type="GO" id="GO:0004930">
    <property type="term" value="F:G protein-coupled receptor activity"/>
    <property type="evidence" value="ECO:0007669"/>
    <property type="project" value="UniProtKB-KW"/>
</dbReference>
<feature type="transmembrane region" description="Helical" evidence="12">
    <location>
        <begin position="186"/>
        <end position="214"/>
    </location>
</feature>
<dbReference type="AlphaFoldDB" id="A0A8W8MPT5"/>
<dbReference type="PANTHER" id="PTHR11866:SF16">
    <property type="entry name" value="PROSTAGLANDIN E2 RECEPTOR EP4 SUBTYPE-LIKE PROTEIN"/>
    <property type="match status" value="1"/>
</dbReference>
<dbReference type="OrthoDB" id="5959154at2759"/>
<keyword evidence="8" id="KW-0325">Glycoprotein</keyword>
<evidence type="ECO:0000256" key="6">
    <source>
        <dbReference type="ARBA" id="ARBA00023136"/>
    </source>
</evidence>
<keyword evidence="7 10" id="KW-0675">Receptor</keyword>
<accession>A0A8W8MPT5</accession>
<keyword evidence="3 10" id="KW-0812">Transmembrane</keyword>
<dbReference type="GO" id="GO:0007189">
    <property type="term" value="P:adenylate cyclase-activating G protein-coupled receptor signaling pathway"/>
    <property type="evidence" value="ECO:0007669"/>
    <property type="project" value="TreeGrafter"/>
</dbReference>
<evidence type="ECO:0000256" key="11">
    <source>
        <dbReference type="SAM" id="MobiDB-lite"/>
    </source>
</evidence>
<reference evidence="14" key="1">
    <citation type="submission" date="2022-08" db="UniProtKB">
        <authorList>
            <consortium name="EnsemblMetazoa"/>
        </authorList>
    </citation>
    <scope>IDENTIFICATION</scope>
    <source>
        <strain evidence="14">05x7-T-G4-1.051#20</strain>
    </source>
</reference>
<feature type="transmembrane region" description="Helical" evidence="12">
    <location>
        <begin position="28"/>
        <end position="46"/>
    </location>
</feature>
<evidence type="ECO:0000256" key="5">
    <source>
        <dbReference type="ARBA" id="ARBA00023040"/>
    </source>
</evidence>
<dbReference type="EnsemblMetazoa" id="G35381.3">
    <property type="protein sequence ID" value="G35381.3:cds"/>
    <property type="gene ID" value="G35381"/>
</dbReference>
<dbReference type="Gene3D" id="1.20.1070.10">
    <property type="entry name" value="Rhodopsin 7-helix transmembrane proteins"/>
    <property type="match status" value="1"/>
</dbReference>
<dbReference type="PROSITE" id="PS50262">
    <property type="entry name" value="G_PROTEIN_RECEP_F1_2"/>
    <property type="match status" value="1"/>
</dbReference>
<evidence type="ECO:0000256" key="7">
    <source>
        <dbReference type="ARBA" id="ARBA00023170"/>
    </source>
</evidence>
<proteinExistence type="inferred from homology"/>
<sequence>MASAYCYTEDLTNLTNHLTTVHSVTPSAVIFSLGVGGNLLAIFLLVKHSNTHQWRVFYRLVAGLAVTDLFGILSSSPLAFIVYSNDFRWVGGQPACDYMSVVLIFASVSTMLIATSMSMDRFFAVCYPFVYKTFEKKRRVHVILASLWIFALLFACLPLVHLGHNVRHFPCTWCFFDYFGTNVTDVIYSLLYASLGILTIATSSVINILVLVAVGKQAKRHHKGLSVRSRKGRKRAKRNEMFILTFIIAILLTFAICWLPLMIRIVTNISLKQIPDYPSDLLAIRFASWNQILDPWIYIVLRKEMLARLYNVYRRFNRQEASEYSVCNVDRSEVNDNGDMRNRLNTAQDETHQQVLTQSSKETGNVLSPN</sequence>
<feature type="domain" description="G-protein coupled receptors family 1 profile" evidence="13">
    <location>
        <begin position="37"/>
        <end position="298"/>
    </location>
</feature>
<evidence type="ECO:0000256" key="4">
    <source>
        <dbReference type="ARBA" id="ARBA00022989"/>
    </source>
</evidence>
<dbReference type="Proteomes" id="UP000005408">
    <property type="component" value="Unassembled WGS sequence"/>
</dbReference>
<evidence type="ECO:0000256" key="2">
    <source>
        <dbReference type="ARBA" id="ARBA00022475"/>
    </source>
</evidence>